<dbReference type="InterPro" id="IPR009057">
    <property type="entry name" value="Homeodomain-like_sf"/>
</dbReference>
<dbReference type="EMBL" id="FQVE01000003">
    <property type="protein sequence ID" value="SHF60145.1"/>
    <property type="molecule type" value="Genomic_DNA"/>
</dbReference>
<gene>
    <name evidence="2" type="ORF">SAMN02787073_2430</name>
</gene>
<feature type="domain" description="Resolvase HTH" evidence="1">
    <location>
        <begin position="97"/>
        <end position="136"/>
    </location>
</feature>
<organism evidence="2 3">
    <name type="scientific">Chryseobacterium vrystaatense</name>
    <dbReference type="NCBI Taxonomy" id="307480"/>
    <lineage>
        <taxon>Bacteria</taxon>
        <taxon>Pseudomonadati</taxon>
        <taxon>Bacteroidota</taxon>
        <taxon>Flavobacteriia</taxon>
        <taxon>Flavobacteriales</taxon>
        <taxon>Weeksellaceae</taxon>
        <taxon>Chryseobacterium group</taxon>
        <taxon>Chryseobacterium</taxon>
    </lineage>
</organism>
<evidence type="ECO:0000259" key="1">
    <source>
        <dbReference type="Pfam" id="PF02796"/>
    </source>
</evidence>
<dbReference type="Gene3D" id="1.10.10.60">
    <property type="entry name" value="Homeodomain-like"/>
    <property type="match status" value="1"/>
</dbReference>
<dbReference type="SUPFAM" id="SSF46689">
    <property type="entry name" value="Homeodomain-like"/>
    <property type="match status" value="1"/>
</dbReference>
<dbReference type="GO" id="GO:0000150">
    <property type="term" value="F:DNA strand exchange activity"/>
    <property type="evidence" value="ECO:0007669"/>
    <property type="project" value="InterPro"/>
</dbReference>
<dbReference type="RefSeq" id="WP_073173823.1">
    <property type="nucleotide sequence ID" value="NZ_FQVE01000003.1"/>
</dbReference>
<dbReference type="InterPro" id="IPR006120">
    <property type="entry name" value="Resolvase_HTH_dom"/>
</dbReference>
<dbReference type="AlphaFoldDB" id="A0A1M5CZT9"/>
<proteinExistence type="predicted"/>
<evidence type="ECO:0000313" key="3">
    <source>
        <dbReference type="Proteomes" id="UP000184108"/>
    </source>
</evidence>
<evidence type="ECO:0000313" key="2">
    <source>
        <dbReference type="EMBL" id="SHF60145.1"/>
    </source>
</evidence>
<accession>A0A1M5CZT9</accession>
<reference evidence="3" key="1">
    <citation type="submission" date="2016-11" db="EMBL/GenBank/DDBJ databases">
        <authorList>
            <person name="Varghese N."/>
            <person name="Submissions S."/>
        </authorList>
    </citation>
    <scope>NUCLEOTIDE SEQUENCE [LARGE SCALE GENOMIC DNA]</scope>
    <source>
        <strain evidence="3">YR203</strain>
    </source>
</reference>
<dbReference type="GO" id="GO:0003677">
    <property type="term" value="F:DNA binding"/>
    <property type="evidence" value="ECO:0007669"/>
    <property type="project" value="InterPro"/>
</dbReference>
<sequence>MTADFKNIHLGTLIRKRVTECKIGTSRICNFFKCSEEDIIKMYHQEDLPVKILLQWSKLLEYDFFRIYSQHLILYAPQNLNYRPLSKNKKSTLPQFRKNIYTKEIIDFMLDLIKTGEKTRNQVAEEYRIPKTTLYKWIDKYK</sequence>
<protein>
    <recommendedName>
        <fullName evidence="1">Resolvase HTH domain-containing protein</fullName>
    </recommendedName>
</protein>
<name>A0A1M5CZT9_9FLAO</name>
<dbReference type="Pfam" id="PF02796">
    <property type="entry name" value="HTH_7"/>
    <property type="match status" value="1"/>
</dbReference>
<dbReference type="Proteomes" id="UP000184108">
    <property type="component" value="Unassembled WGS sequence"/>
</dbReference>